<keyword evidence="5" id="KW-1185">Reference proteome</keyword>
<dbReference type="PANTHER" id="PTHR10252">
    <property type="entry name" value="HISTONE-LIKE TRANSCRIPTION FACTOR CCAAT-RELATED"/>
    <property type="match status" value="1"/>
</dbReference>
<dbReference type="InterPro" id="IPR009072">
    <property type="entry name" value="Histone-fold"/>
</dbReference>
<dbReference type="SUPFAM" id="SSF47113">
    <property type="entry name" value="Histone-fold"/>
    <property type="match status" value="1"/>
</dbReference>
<dbReference type="InterPro" id="IPR003958">
    <property type="entry name" value="CBFA_NFYB_domain"/>
</dbReference>
<protein>
    <recommendedName>
        <fullName evidence="3">Transcription factor CBF/NF-Y/archaeal histone domain-containing protein</fullName>
    </recommendedName>
</protein>
<dbReference type="OrthoDB" id="1272441at2759"/>
<dbReference type="Proteomes" id="UP000030655">
    <property type="component" value="Unassembled WGS sequence"/>
</dbReference>
<dbReference type="GO" id="GO:0046982">
    <property type="term" value="F:protein heterodimerization activity"/>
    <property type="evidence" value="ECO:0007669"/>
    <property type="project" value="InterPro"/>
</dbReference>
<evidence type="ECO:0000256" key="2">
    <source>
        <dbReference type="ARBA" id="ARBA00023242"/>
    </source>
</evidence>
<proteinExistence type="predicted"/>
<comment type="subcellular location">
    <subcellularLocation>
        <location evidence="1">Nucleus</location>
    </subcellularLocation>
</comment>
<sequence length="119" mass="14005">MKNIEIKNQESPICSQFWGNKNEEIESNENFFLKHDLPLARIKKLMRVEEDVKNIGGEVTPLFSKITQTFIEEVTIKALDKAYNRKKRIIQKSDINDVFSSSEIYDFLHFLIPFNNHKS</sequence>
<reference evidence="4 5" key="2">
    <citation type="submission" date="2014-03" db="EMBL/GenBank/DDBJ databases">
        <title>The Genome Sequence of Anncaliia algerae insect isolate PRA339.</title>
        <authorList>
            <consortium name="The Broad Institute Genome Sequencing Platform"/>
            <consortium name="The Broad Institute Genome Sequencing Center for Infectious Disease"/>
            <person name="Cuomo C."/>
            <person name="Becnel J."/>
            <person name="Sanscrainte N."/>
            <person name="Walker B."/>
            <person name="Young S.K."/>
            <person name="Zeng Q."/>
            <person name="Gargeya S."/>
            <person name="Fitzgerald M."/>
            <person name="Haas B."/>
            <person name="Abouelleil A."/>
            <person name="Alvarado L."/>
            <person name="Arachchi H.M."/>
            <person name="Berlin A.M."/>
            <person name="Chapman S.B."/>
            <person name="Dewar J."/>
            <person name="Goldberg J."/>
            <person name="Griggs A."/>
            <person name="Gujja S."/>
            <person name="Hansen M."/>
            <person name="Howarth C."/>
            <person name="Imamovic A."/>
            <person name="Larimer J."/>
            <person name="McCowan C."/>
            <person name="Murphy C."/>
            <person name="Neiman D."/>
            <person name="Pearson M."/>
            <person name="Priest M."/>
            <person name="Roberts A."/>
            <person name="Saif S."/>
            <person name="Shea T."/>
            <person name="Sisk P."/>
            <person name="Sykes S."/>
            <person name="Wortman J."/>
            <person name="Nusbaum C."/>
            <person name="Birren B."/>
        </authorList>
    </citation>
    <scope>NUCLEOTIDE SEQUENCE [LARGE SCALE GENOMIC DNA]</scope>
    <source>
        <strain evidence="4 5">PRA339</strain>
    </source>
</reference>
<evidence type="ECO:0000256" key="1">
    <source>
        <dbReference type="ARBA" id="ARBA00004123"/>
    </source>
</evidence>
<keyword evidence="2" id="KW-0539">Nucleus</keyword>
<evidence type="ECO:0000313" key="4">
    <source>
        <dbReference type="EMBL" id="KCZ82336.1"/>
    </source>
</evidence>
<accession>A0A059F5T4</accession>
<feature type="domain" description="Transcription factor CBF/NF-Y/archaeal histone" evidence="3">
    <location>
        <begin position="37"/>
        <end position="96"/>
    </location>
</feature>
<dbReference type="STRING" id="1288291.A0A059F5T4"/>
<dbReference type="AlphaFoldDB" id="A0A059F5T4"/>
<dbReference type="HOGENOM" id="CLU_045277_5_3_1"/>
<reference evidence="5" key="1">
    <citation type="submission" date="2013-02" db="EMBL/GenBank/DDBJ databases">
        <authorList>
            <consortium name="The Broad Institute Genome Sequencing Platform"/>
            <person name="Cuomo C."/>
            <person name="Becnel J."/>
            <person name="Sanscrainte N."/>
            <person name="Walker B."/>
            <person name="Young S.K."/>
            <person name="Zeng Q."/>
            <person name="Gargeya S."/>
            <person name="Fitzgerald M."/>
            <person name="Haas B."/>
            <person name="Abouelleil A."/>
            <person name="Alvarado L."/>
            <person name="Arachchi H.M."/>
            <person name="Berlin A.M."/>
            <person name="Chapman S.B."/>
            <person name="Dewar J."/>
            <person name="Goldberg J."/>
            <person name="Griggs A."/>
            <person name="Gujja S."/>
            <person name="Hansen M."/>
            <person name="Howarth C."/>
            <person name="Imamovic A."/>
            <person name="Larimer J."/>
            <person name="McCowan C."/>
            <person name="Murphy C."/>
            <person name="Neiman D."/>
            <person name="Pearson M."/>
            <person name="Priest M."/>
            <person name="Roberts A."/>
            <person name="Saif S."/>
            <person name="Shea T."/>
            <person name="Sisk P."/>
            <person name="Sykes S."/>
            <person name="Wortman J."/>
            <person name="Nusbaum C."/>
            <person name="Birren B."/>
        </authorList>
    </citation>
    <scope>NUCLEOTIDE SEQUENCE [LARGE SCALE GENOMIC DNA]</scope>
    <source>
        <strain evidence="5">PRA339</strain>
    </source>
</reference>
<evidence type="ECO:0000259" key="3">
    <source>
        <dbReference type="Pfam" id="PF00808"/>
    </source>
</evidence>
<dbReference type="VEuPathDB" id="MicrosporidiaDB:H312_00359"/>
<dbReference type="Gene3D" id="1.10.20.10">
    <property type="entry name" value="Histone, subunit A"/>
    <property type="match status" value="1"/>
</dbReference>
<dbReference type="EMBL" id="KK365131">
    <property type="protein sequence ID" value="KCZ82336.1"/>
    <property type="molecule type" value="Genomic_DNA"/>
</dbReference>
<dbReference type="Pfam" id="PF00808">
    <property type="entry name" value="CBFD_NFYB_HMF"/>
    <property type="match status" value="1"/>
</dbReference>
<evidence type="ECO:0000313" key="5">
    <source>
        <dbReference type="Proteomes" id="UP000030655"/>
    </source>
</evidence>
<dbReference type="CDD" id="cd22908">
    <property type="entry name" value="HFD_NFYC-like"/>
    <property type="match status" value="1"/>
</dbReference>
<organism evidence="4 5">
    <name type="scientific">Anncaliia algerae PRA339</name>
    <dbReference type="NCBI Taxonomy" id="1288291"/>
    <lineage>
        <taxon>Eukaryota</taxon>
        <taxon>Fungi</taxon>
        <taxon>Fungi incertae sedis</taxon>
        <taxon>Microsporidia</taxon>
        <taxon>Tubulinosematoidea</taxon>
        <taxon>Tubulinosematidae</taxon>
        <taxon>Anncaliia</taxon>
    </lineage>
</organism>
<dbReference type="InterPro" id="IPR050568">
    <property type="entry name" value="Transcr_DNA_Rep_Reg"/>
</dbReference>
<gene>
    <name evidence="4" type="ORF">H312_00359</name>
</gene>
<name>A0A059F5T4_9MICR</name>
<dbReference type="GO" id="GO:0005634">
    <property type="term" value="C:nucleus"/>
    <property type="evidence" value="ECO:0007669"/>
    <property type="project" value="UniProtKB-SubCell"/>
</dbReference>